<feature type="compositionally biased region" description="Basic and acidic residues" evidence="1">
    <location>
        <begin position="63"/>
        <end position="75"/>
    </location>
</feature>
<accession>A0A6G1CR12</accession>
<sequence>MPTAAGSSFAALSAPPSRAHRPPWHNLVPTPPLSSSTPNLYYHQAPHPARAAPSGDNLCEEGEVVRSHRSADRGSRSTAARLHLRQRCSPKKGEVLPVNGEGEEVGGEGERGVKASGGTV</sequence>
<evidence type="ECO:0000313" key="2">
    <source>
        <dbReference type="EMBL" id="KAF0902537.1"/>
    </source>
</evidence>
<dbReference type="AlphaFoldDB" id="A0A6G1CR12"/>
<reference evidence="2 3" key="1">
    <citation type="submission" date="2019-11" db="EMBL/GenBank/DDBJ databases">
        <title>Whole genome sequence of Oryza granulata.</title>
        <authorList>
            <person name="Li W."/>
        </authorList>
    </citation>
    <scope>NUCLEOTIDE SEQUENCE [LARGE SCALE GENOMIC DNA]</scope>
    <source>
        <strain evidence="3">cv. Menghai</strain>
        <tissue evidence="2">Leaf</tissue>
    </source>
</reference>
<gene>
    <name evidence="2" type="ORF">E2562_017935</name>
</gene>
<protein>
    <submittedName>
        <fullName evidence="2">Uncharacterized protein</fullName>
    </submittedName>
</protein>
<dbReference type="Proteomes" id="UP000479710">
    <property type="component" value="Unassembled WGS sequence"/>
</dbReference>
<name>A0A6G1CR12_9ORYZ</name>
<evidence type="ECO:0000256" key="1">
    <source>
        <dbReference type="SAM" id="MobiDB-lite"/>
    </source>
</evidence>
<feature type="region of interest" description="Disordered" evidence="1">
    <location>
        <begin position="1"/>
        <end position="120"/>
    </location>
</feature>
<keyword evidence="3" id="KW-1185">Reference proteome</keyword>
<comment type="caution">
    <text evidence="2">The sequence shown here is derived from an EMBL/GenBank/DDBJ whole genome shotgun (WGS) entry which is preliminary data.</text>
</comment>
<organism evidence="2 3">
    <name type="scientific">Oryza meyeriana var. granulata</name>
    <dbReference type="NCBI Taxonomy" id="110450"/>
    <lineage>
        <taxon>Eukaryota</taxon>
        <taxon>Viridiplantae</taxon>
        <taxon>Streptophyta</taxon>
        <taxon>Embryophyta</taxon>
        <taxon>Tracheophyta</taxon>
        <taxon>Spermatophyta</taxon>
        <taxon>Magnoliopsida</taxon>
        <taxon>Liliopsida</taxon>
        <taxon>Poales</taxon>
        <taxon>Poaceae</taxon>
        <taxon>BOP clade</taxon>
        <taxon>Oryzoideae</taxon>
        <taxon>Oryzeae</taxon>
        <taxon>Oryzinae</taxon>
        <taxon>Oryza</taxon>
        <taxon>Oryza meyeriana</taxon>
    </lineage>
</organism>
<evidence type="ECO:0000313" key="3">
    <source>
        <dbReference type="Proteomes" id="UP000479710"/>
    </source>
</evidence>
<dbReference type="EMBL" id="SPHZ02000008">
    <property type="protein sequence ID" value="KAF0902537.1"/>
    <property type="molecule type" value="Genomic_DNA"/>
</dbReference>
<proteinExistence type="predicted"/>